<name>A0A3R6DAU5_9FIRM</name>
<gene>
    <name evidence="1" type="ORF">DW927_10585</name>
</gene>
<comment type="caution">
    <text evidence="1">The sequence shown here is derived from an EMBL/GenBank/DDBJ whole genome shotgun (WGS) entry which is preliminary data.</text>
</comment>
<sequence length="363" mass="38170">MVIRHRKIIFAVFIGIAVICAMAQKFVSVNYDMNSYLPEALSYKEKLGEIDGVTDVTWLDDAVTAKIGELAANGDQEATALYQCAATGNTGIVSNYITMAGKLINLETLLNADADYISGSDTLIAGIDGALDSTNGDLMKGALALQSSYAEFDTAISGMVTTSSSLADNMTTLKKGIDTLAANYNTLDTGINDYTSAVNKITTGYASITGGAKDLADGTATLYQGTQELVKGTQSLKDGAGTLSAGTESLLNGALSLLQSGAGQLADNTLTLQNGSKSLADGAAALKDGTKEMKDGTKELSDGTDEFQSETADLDTKISDKISDTIDDMTGKDVETVSFVSEKIQTLNQCCLSLRHRQSRKRK</sequence>
<dbReference type="EMBL" id="QSFP01000011">
    <property type="protein sequence ID" value="RHA66689.1"/>
    <property type="molecule type" value="Genomic_DNA"/>
</dbReference>
<dbReference type="InterPro" id="IPR011049">
    <property type="entry name" value="Serralysin-like_metalloprot_C"/>
</dbReference>
<dbReference type="SUPFAM" id="SSF101967">
    <property type="entry name" value="Adhesin YadA, collagen-binding domain"/>
    <property type="match status" value="1"/>
</dbReference>
<dbReference type="AlphaFoldDB" id="A0A3R6DAU5"/>
<evidence type="ECO:0000313" key="1">
    <source>
        <dbReference type="EMBL" id="RHA66689.1"/>
    </source>
</evidence>
<dbReference type="Proteomes" id="UP000284465">
    <property type="component" value="Unassembled WGS sequence"/>
</dbReference>
<dbReference type="InterPro" id="IPR023908">
    <property type="entry name" value="xxxLxxG_rpt"/>
</dbReference>
<dbReference type="NCBIfam" id="TIGR03057">
    <property type="entry name" value="xxxLxxG_by_4"/>
    <property type="match status" value="2"/>
</dbReference>
<proteinExistence type="predicted"/>
<reference evidence="1 2" key="1">
    <citation type="submission" date="2018-08" db="EMBL/GenBank/DDBJ databases">
        <title>A genome reference for cultivated species of the human gut microbiota.</title>
        <authorList>
            <person name="Zou Y."/>
            <person name="Xue W."/>
            <person name="Luo G."/>
        </authorList>
    </citation>
    <scope>NUCLEOTIDE SEQUENCE [LARGE SCALE GENOMIC DNA]</scope>
    <source>
        <strain evidence="1 2">AM43-11</strain>
    </source>
</reference>
<organism evidence="1 2">
    <name type="scientific">Roseburia intestinalis</name>
    <dbReference type="NCBI Taxonomy" id="166486"/>
    <lineage>
        <taxon>Bacteria</taxon>
        <taxon>Bacillati</taxon>
        <taxon>Bacillota</taxon>
        <taxon>Clostridia</taxon>
        <taxon>Lachnospirales</taxon>
        <taxon>Lachnospiraceae</taxon>
        <taxon>Roseburia</taxon>
    </lineage>
</organism>
<evidence type="ECO:0000313" key="2">
    <source>
        <dbReference type="Proteomes" id="UP000284465"/>
    </source>
</evidence>
<protein>
    <recommendedName>
        <fullName evidence="3">X-X-X-Leu-X-X-Gly heptad repeats</fullName>
    </recommendedName>
</protein>
<accession>A0A3R6DAU5</accession>
<dbReference type="Gene3D" id="1.10.287.950">
    <property type="entry name" value="Methyl-accepting chemotaxis protein"/>
    <property type="match status" value="1"/>
</dbReference>
<evidence type="ECO:0008006" key="3">
    <source>
        <dbReference type="Google" id="ProtNLM"/>
    </source>
</evidence>